<protein>
    <submittedName>
        <fullName evidence="2">Uncharacterized protein</fullName>
    </submittedName>
</protein>
<feature type="non-terminal residue" evidence="2">
    <location>
        <position position="168"/>
    </location>
</feature>
<dbReference type="AlphaFoldDB" id="A0A5C3Q093"/>
<dbReference type="EMBL" id="ML178889">
    <property type="protein sequence ID" value="TFK95362.1"/>
    <property type="molecule type" value="Genomic_DNA"/>
</dbReference>
<gene>
    <name evidence="2" type="ORF">BDV98DRAFT_643027</name>
</gene>
<feature type="compositionally biased region" description="Low complexity" evidence="1">
    <location>
        <begin position="138"/>
        <end position="155"/>
    </location>
</feature>
<sequence>MSGVPLRIQNIYPSVKDSSLPTQSAPDMAEAKEYGFHFTCTASKTATRSHFSTVKINEGILWYHHYAVRQMGCPVPIQFSQTTNRPSSCSMRALSTLGRSSVNLFATFAPKSFFSTSPPTAQVYFSQLMLACSDQSSISSRSRCTNGSPPSSRSRSNQDSLLLKSRSQ</sequence>
<evidence type="ECO:0000313" key="2">
    <source>
        <dbReference type="EMBL" id="TFK95362.1"/>
    </source>
</evidence>
<feature type="region of interest" description="Disordered" evidence="1">
    <location>
        <begin position="138"/>
        <end position="168"/>
    </location>
</feature>
<accession>A0A5C3Q093</accession>
<dbReference type="Proteomes" id="UP000305067">
    <property type="component" value="Unassembled WGS sequence"/>
</dbReference>
<name>A0A5C3Q093_9AGAR</name>
<feature type="compositionally biased region" description="Polar residues" evidence="1">
    <location>
        <begin position="157"/>
        <end position="168"/>
    </location>
</feature>
<evidence type="ECO:0000313" key="3">
    <source>
        <dbReference type="Proteomes" id="UP000305067"/>
    </source>
</evidence>
<reference evidence="2 3" key="1">
    <citation type="journal article" date="2019" name="Nat. Ecol. Evol.">
        <title>Megaphylogeny resolves global patterns of mushroom evolution.</title>
        <authorList>
            <person name="Varga T."/>
            <person name="Krizsan K."/>
            <person name="Foldi C."/>
            <person name="Dima B."/>
            <person name="Sanchez-Garcia M."/>
            <person name="Sanchez-Ramirez S."/>
            <person name="Szollosi G.J."/>
            <person name="Szarkandi J.G."/>
            <person name="Papp V."/>
            <person name="Albert L."/>
            <person name="Andreopoulos W."/>
            <person name="Angelini C."/>
            <person name="Antonin V."/>
            <person name="Barry K.W."/>
            <person name="Bougher N.L."/>
            <person name="Buchanan P."/>
            <person name="Buyck B."/>
            <person name="Bense V."/>
            <person name="Catcheside P."/>
            <person name="Chovatia M."/>
            <person name="Cooper J."/>
            <person name="Damon W."/>
            <person name="Desjardin D."/>
            <person name="Finy P."/>
            <person name="Geml J."/>
            <person name="Haridas S."/>
            <person name="Hughes K."/>
            <person name="Justo A."/>
            <person name="Karasinski D."/>
            <person name="Kautmanova I."/>
            <person name="Kiss B."/>
            <person name="Kocsube S."/>
            <person name="Kotiranta H."/>
            <person name="LaButti K.M."/>
            <person name="Lechner B.E."/>
            <person name="Liimatainen K."/>
            <person name="Lipzen A."/>
            <person name="Lukacs Z."/>
            <person name="Mihaltcheva S."/>
            <person name="Morgado L.N."/>
            <person name="Niskanen T."/>
            <person name="Noordeloos M.E."/>
            <person name="Ohm R.A."/>
            <person name="Ortiz-Santana B."/>
            <person name="Ovrebo C."/>
            <person name="Racz N."/>
            <person name="Riley R."/>
            <person name="Savchenko A."/>
            <person name="Shiryaev A."/>
            <person name="Soop K."/>
            <person name="Spirin V."/>
            <person name="Szebenyi C."/>
            <person name="Tomsovsky M."/>
            <person name="Tulloss R.E."/>
            <person name="Uehling J."/>
            <person name="Grigoriev I.V."/>
            <person name="Vagvolgyi C."/>
            <person name="Papp T."/>
            <person name="Martin F.M."/>
            <person name="Miettinen O."/>
            <person name="Hibbett D.S."/>
            <person name="Nagy L.G."/>
        </authorList>
    </citation>
    <scope>NUCLEOTIDE SEQUENCE [LARGE SCALE GENOMIC DNA]</scope>
    <source>
        <strain evidence="2 3">CBS 309.79</strain>
    </source>
</reference>
<evidence type="ECO:0000256" key="1">
    <source>
        <dbReference type="SAM" id="MobiDB-lite"/>
    </source>
</evidence>
<organism evidence="2 3">
    <name type="scientific">Pterulicium gracile</name>
    <dbReference type="NCBI Taxonomy" id="1884261"/>
    <lineage>
        <taxon>Eukaryota</taxon>
        <taxon>Fungi</taxon>
        <taxon>Dikarya</taxon>
        <taxon>Basidiomycota</taxon>
        <taxon>Agaricomycotina</taxon>
        <taxon>Agaricomycetes</taxon>
        <taxon>Agaricomycetidae</taxon>
        <taxon>Agaricales</taxon>
        <taxon>Pleurotineae</taxon>
        <taxon>Pterulaceae</taxon>
        <taxon>Pterulicium</taxon>
    </lineage>
</organism>
<proteinExistence type="predicted"/>
<keyword evidence="3" id="KW-1185">Reference proteome</keyword>